<keyword evidence="3" id="KW-1185">Reference proteome</keyword>
<evidence type="ECO:0000313" key="2">
    <source>
        <dbReference type="EMBL" id="KAK5098453.1"/>
    </source>
</evidence>
<evidence type="ECO:0000313" key="3">
    <source>
        <dbReference type="Proteomes" id="UP001357485"/>
    </source>
</evidence>
<dbReference type="EMBL" id="JAVRRA010026124">
    <property type="protein sequence ID" value="KAK5098453.1"/>
    <property type="molecule type" value="Genomic_DNA"/>
</dbReference>
<sequence length="209" mass="22310">PKATFISTAVSSVSSGSSQCHFEDFCGYLQPSSLIPKSPKAPSGLTQVKAESAENDESAHELEYDELPIDGASSEDESEYGSSIGESEASVSLPQAPLSHTSESPEKNMSEEDEDEDEDEDVEDAEDVPESSPPEVPMAATLQEGRQPSPPDFLPPPSPGTVRRPPVKTTSPGIRREPHATQSQLDRDVSRPQLSRASLPSTQPAPSKP</sequence>
<comment type="caution">
    <text evidence="2">The sequence shown here is derived from an EMBL/GenBank/DDBJ whole genome shotgun (WGS) entry which is preliminary data.</text>
</comment>
<accession>A0ABR0KJE0</accession>
<dbReference type="Proteomes" id="UP001357485">
    <property type="component" value="Unassembled WGS sequence"/>
</dbReference>
<feature type="region of interest" description="Disordered" evidence="1">
    <location>
        <begin position="31"/>
        <end position="209"/>
    </location>
</feature>
<feature type="compositionally biased region" description="Basic and acidic residues" evidence="1">
    <location>
        <begin position="174"/>
        <end position="190"/>
    </location>
</feature>
<gene>
    <name evidence="2" type="ORF">LTR16_007231</name>
</gene>
<feature type="compositionally biased region" description="Polar residues" evidence="1">
    <location>
        <begin position="192"/>
        <end position="209"/>
    </location>
</feature>
<feature type="non-terminal residue" evidence="2">
    <location>
        <position position="209"/>
    </location>
</feature>
<feature type="compositionally biased region" description="Low complexity" evidence="1">
    <location>
        <begin position="80"/>
        <end position="90"/>
    </location>
</feature>
<name>A0ABR0KJE0_9PEZI</name>
<protein>
    <submittedName>
        <fullName evidence="2">Uncharacterized protein</fullName>
    </submittedName>
</protein>
<reference evidence="2 3" key="1">
    <citation type="submission" date="2023-08" db="EMBL/GenBank/DDBJ databases">
        <title>Black Yeasts Isolated from many extreme environments.</title>
        <authorList>
            <person name="Coleine C."/>
            <person name="Stajich J.E."/>
            <person name="Selbmann L."/>
        </authorList>
    </citation>
    <scope>NUCLEOTIDE SEQUENCE [LARGE SCALE GENOMIC DNA]</scope>
    <source>
        <strain evidence="2 3">CCFEE 536</strain>
    </source>
</reference>
<proteinExistence type="predicted"/>
<feature type="compositionally biased region" description="Acidic residues" evidence="1">
    <location>
        <begin position="63"/>
        <end position="79"/>
    </location>
</feature>
<organism evidence="2 3">
    <name type="scientific">Cryomyces antarcticus</name>
    <dbReference type="NCBI Taxonomy" id="329879"/>
    <lineage>
        <taxon>Eukaryota</taxon>
        <taxon>Fungi</taxon>
        <taxon>Dikarya</taxon>
        <taxon>Ascomycota</taxon>
        <taxon>Pezizomycotina</taxon>
        <taxon>Dothideomycetes</taxon>
        <taxon>Dothideomycetes incertae sedis</taxon>
        <taxon>Cryomyces</taxon>
    </lineage>
</organism>
<feature type="non-terminal residue" evidence="2">
    <location>
        <position position="1"/>
    </location>
</feature>
<feature type="compositionally biased region" description="Acidic residues" evidence="1">
    <location>
        <begin position="111"/>
        <end position="129"/>
    </location>
</feature>
<evidence type="ECO:0000256" key="1">
    <source>
        <dbReference type="SAM" id="MobiDB-lite"/>
    </source>
</evidence>
<feature type="compositionally biased region" description="Pro residues" evidence="1">
    <location>
        <begin position="148"/>
        <end position="159"/>
    </location>
</feature>